<proteinExistence type="predicted"/>
<accession>A0A6C0F002</accession>
<reference evidence="1" key="1">
    <citation type="journal article" date="2020" name="Nature">
        <title>Giant virus diversity and host interactions through global metagenomics.</title>
        <authorList>
            <person name="Schulz F."/>
            <person name="Roux S."/>
            <person name="Paez-Espino D."/>
            <person name="Jungbluth S."/>
            <person name="Walsh D.A."/>
            <person name="Denef V.J."/>
            <person name="McMahon K.D."/>
            <person name="Konstantinidis K.T."/>
            <person name="Eloe-Fadrosh E.A."/>
            <person name="Kyrpides N.C."/>
            <person name="Woyke T."/>
        </authorList>
    </citation>
    <scope>NUCLEOTIDE SEQUENCE</scope>
    <source>
        <strain evidence="1">GVMAG-M-3300009163-63</strain>
    </source>
</reference>
<name>A0A6C0F002_9ZZZZ</name>
<dbReference type="EMBL" id="MN739008">
    <property type="protein sequence ID" value="QHT34767.1"/>
    <property type="molecule type" value="Genomic_DNA"/>
</dbReference>
<protein>
    <submittedName>
        <fullName evidence="1">Uncharacterized protein</fullName>
    </submittedName>
</protein>
<evidence type="ECO:0000313" key="1">
    <source>
        <dbReference type="EMBL" id="QHT34767.1"/>
    </source>
</evidence>
<organism evidence="1">
    <name type="scientific">viral metagenome</name>
    <dbReference type="NCBI Taxonomy" id="1070528"/>
    <lineage>
        <taxon>unclassified sequences</taxon>
        <taxon>metagenomes</taxon>
        <taxon>organismal metagenomes</taxon>
    </lineage>
</organism>
<dbReference type="AlphaFoldDB" id="A0A6C0F002"/>
<sequence>MVKICTARFNNKTLNENVEWRKKTNKLTHCVYGAPSTLKQTVKKDEWIIVLEMHNDINRIIGLGLVRNSPLKYNRIYSCGNYNRYTYEGRVRVDLSNMNDNSHHLESAEAFVLTEEERIVIRMLELSLFYGQTHSKRAKGICELPGRISSLYDFKGCLKGLLLRCSRMNSDN</sequence>